<comment type="caution">
    <text evidence="2">The sequence shown here is derived from an EMBL/GenBank/DDBJ whole genome shotgun (WGS) entry which is preliminary data.</text>
</comment>
<keyword evidence="3" id="KW-1185">Reference proteome</keyword>
<dbReference type="EMBL" id="BPLQ01001691">
    <property type="protein sequence ID" value="GIX83995.1"/>
    <property type="molecule type" value="Genomic_DNA"/>
</dbReference>
<accession>A0AAV4NGW1</accession>
<feature type="transmembrane region" description="Helical" evidence="1">
    <location>
        <begin position="75"/>
        <end position="93"/>
    </location>
</feature>
<gene>
    <name evidence="2" type="ORF">CDAR_270251</name>
</gene>
<keyword evidence="1" id="KW-0472">Membrane</keyword>
<evidence type="ECO:0000313" key="3">
    <source>
        <dbReference type="Proteomes" id="UP001054837"/>
    </source>
</evidence>
<keyword evidence="1" id="KW-0812">Transmembrane</keyword>
<name>A0AAV4NGW1_9ARAC</name>
<protein>
    <submittedName>
        <fullName evidence="2">Uncharacterized protein</fullName>
    </submittedName>
</protein>
<reference evidence="2 3" key="1">
    <citation type="submission" date="2021-06" db="EMBL/GenBank/DDBJ databases">
        <title>Caerostris darwini draft genome.</title>
        <authorList>
            <person name="Kono N."/>
            <person name="Arakawa K."/>
        </authorList>
    </citation>
    <scope>NUCLEOTIDE SEQUENCE [LARGE SCALE GENOMIC DNA]</scope>
</reference>
<keyword evidence="1" id="KW-1133">Transmembrane helix</keyword>
<dbReference type="Proteomes" id="UP001054837">
    <property type="component" value="Unassembled WGS sequence"/>
</dbReference>
<evidence type="ECO:0000256" key="1">
    <source>
        <dbReference type="SAM" id="Phobius"/>
    </source>
</evidence>
<proteinExistence type="predicted"/>
<organism evidence="2 3">
    <name type="scientific">Caerostris darwini</name>
    <dbReference type="NCBI Taxonomy" id="1538125"/>
    <lineage>
        <taxon>Eukaryota</taxon>
        <taxon>Metazoa</taxon>
        <taxon>Ecdysozoa</taxon>
        <taxon>Arthropoda</taxon>
        <taxon>Chelicerata</taxon>
        <taxon>Arachnida</taxon>
        <taxon>Araneae</taxon>
        <taxon>Araneomorphae</taxon>
        <taxon>Entelegynae</taxon>
        <taxon>Araneoidea</taxon>
        <taxon>Araneidae</taxon>
        <taxon>Caerostris</taxon>
    </lineage>
</organism>
<sequence length="140" mass="15829">MDTVVANTGSVQTGTFVVPLGGLFPVEEHTSSSSISITLQNQKWQACAYRHGVLRLCTWCYAVYFKPQPSALKSFAPWHFAVSSSFLVFAAWISGRRKSDMRQAPLNHFRFPIELIAELHTTLGDCECWWRSGESSDRRQ</sequence>
<dbReference type="AlphaFoldDB" id="A0AAV4NGW1"/>
<evidence type="ECO:0000313" key="2">
    <source>
        <dbReference type="EMBL" id="GIX83995.1"/>
    </source>
</evidence>